<feature type="compositionally biased region" description="Basic and acidic residues" evidence="11">
    <location>
        <begin position="110"/>
        <end position="129"/>
    </location>
</feature>
<evidence type="ECO:0000256" key="10">
    <source>
        <dbReference type="RuleBase" id="RU366055"/>
    </source>
</evidence>
<dbReference type="GO" id="GO:0046872">
    <property type="term" value="F:metal ion binding"/>
    <property type="evidence" value="ECO:0007669"/>
    <property type="project" value="UniProtKB-KW"/>
</dbReference>
<evidence type="ECO:0000256" key="2">
    <source>
        <dbReference type="ARBA" id="ARBA00010052"/>
    </source>
</evidence>
<dbReference type="GO" id="GO:0005634">
    <property type="term" value="C:nucleus"/>
    <property type="evidence" value="ECO:0007669"/>
    <property type="project" value="TreeGrafter"/>
</dbReference>
<evidence type="ECO:0000256" key="4">
    <source>
        <dbReference type="ARBA" id="ARBA00022723"/>
    </source>
</evidence>
<comment type="caution">
    <text evidence="14">The sequence shown here is derived from an EMBL/GenBank/DDBJ whole genome shotgun (WGS) entry which is preliminary data.</text>
</comment>
<proteinExistence type="inferred from homology"/>
<dbReference type="GO" id="GO:0005743">
    <property type="term" value="C:mitochondrial inner membrane"/>
    <property type="evidence" value="ECO:0007669"/>
    <property type="project" value="TreeGrafter"/>
</dbReference>
<keyword evidence="4 9" id="KW-0479">Metal-binding</keyword>
<dbReference type="CDD" id="cd00091">
    <property type="entry name" value="NUC"/>
    <property type="match status" value="1"/>
</dbReference>
<dbReference type="PANTHER" id="PTHR13966">
    <property type="entry name" value="ENDONUCLEASE RELATED"/>
    <property type="match status" value="1"/>
</dbReference>
<keyword evidence="5 10" id="KW-0255">Endonuclease</keyword>
<comment type="cofactor">
    <cofactor evidence="1 10">
        <name>Mg(2+)</name>
        <dbReference type="ChEBI" id="CHEBI:18420"/>
    </cofactor>
</comment>
<evidence type="ECO:0000256" key="8">
    <source>
        <dbReference type="PIRSR" id="PIRSR640255-1"/>
    </source>
</evidence>
<evidence type="ECO:0000256" key="7">
    <source>
        <dbReference type="ARBA" id="ARBA00022842"/>
    </source>
</evidence>
<evidence type="ECO:0000256" key="9">
    <source>
        <dbReference type="PIRSR" id="PIRSR640255-2"/>
    </source>
</evidence>
<name>A0A4V4M8U0_WALIC</name>
<gene>
    <name evidence="14" type="ORF">E3P86_00082</name>
</gene>
<dbReference type="SUPFAM" id="SSF54060">
    <property type="entry name" value="His-Me finger endonucleases"/>
    <property type="match status" value="1"/>
</dbReference>
<evidence type="ECO:0000256" key="5">
    <source>
        <dbReference type="ARBA" id="ARBA00022759"/>
    </source>
</evidence>
<dbReference type="GO" id="GO:0004521">
    <property type="term" value="F:RNA endonuclease activity"/>
    <property type="evidence" value="ECO:0007669"/>
    <property type="project" value="TreeGrafter"/>
</dbReference>
<dbReference type="InterPro" id="IPR001604">
    <property type="entry name" value="Endo_G_ENPP1-like_dom"/>
</dbReference>
<dbReference type="InterPro" id="IPR044925">
    <property type="entry name" value="His-Me_finger_sf"/>
</dbReference>
<evidence type="ECO:0000256" key="3">
    <source>
        <dbReference type="ARBA" id="ARBA00022722"/>
    </source>
</evidence>
<evidence type="ECO:0000313" key="15">
    <source>
        <dbReference type="Proteomes" id="UP000310689"/>
    </source>
</evidence>
<accession>A0A4V4M8U0</accession>
<dbReference type="Proteomes" id="UP000310689">
    <property type="component" value="Unassembled WGS sequence"/>
</dbReference>
<dbReference type="InterPro" id="IPR020821">
    <property type="entry name" value="ENPP1-3/EXOG-like_nuc-like"/>
</dbReference>
<dbReference type="Pfam" id="PF01223">
    <property type="entry name" value="Endonuclease_NS"/>
    <property type="match status" value="1"/>
</dbReference>
<keyword evidence="7" id="KW-0460">Magnesium</keyword>
<feature type="region of interest" description="Disordered" evidence="11">
    <location>
        <begin position="106"/>
        <end position="129"/>
    </location>
</feature>
<evidence type="ECO:0000259" key="13">
    <source>
        <dbReference type="SMART" id="SM00892"/>
    </source>
</evidence>
<evidence type="ECO:0000313" key="14">
    <source>
        <dbReference type="EMBL" id="TIB43105.1"/>
    </source>
</evidence>
<dbReference type="AlphaFoldDB" id="A0A4V4M8U0"/>
<reference evidence="14 15" key="1">
    <citation type="submission" date="2019-03" db="EMBL/GenBank/DDBJ databases">
        <title>Sequencing 23 genomes of Wallemia ichthyophaga.</title>
        <authorList>
            <person name="Gostincar C."/>
        </authorList>
    </citation>
    <scope>NUCLEOTIDE SEQUENCE [LARGE SCALE GENOMIC DNA]</scope>
    <source>
        <strain evidence="14 15">EXF-6200</strain>
    </source>
</reference>
<feature type="binding site" evidence="9">
    <location>
        <position position="184"/>
    </location>
    <ligand>
        <name>Mg(2+)</name>
        <dbReference type="ChEBI" id="CHEBI:18420"/>
        <note>catalytic</note>
    </ligand>
</feature>
<feature type="active site" description="Proton acceptor" evidence="8">
    <location>
        <position position="152"/>
    </location>
</feature>
<dbReference type="GO" id="GO:0003676">
    <property type="term" value="F:nucleic acid binding"/>
    <property type="evidence" value="ECO:0007669"/>
    <property type="project" value="InterPro"/>
</dbReference>
<evidence type="ECO:0000256" key="1">
    <source>
        <dbReference type="ARBA" id="ARBA00001946"/>
    </source>
</evidence>
<dbReference type="SMART" id="SM00892">
    <property type="entry name" value="Endonuclease_NS"/>
    <property type="match status" value="1"/>
</dbReference>
<dbReference type="EMBL" id="SPOI01000002">
    <property type="protein sequence ID" value="TIB43105.1"/>
    <property type="molecule type" value="Genomic_DNA"/>
</dbReference>
<dbReference type="SMART" id="SM00477">
    <property type="entry name" value="NUC"/>
    <property type="match status" value="1"/>
</dbReference>
<evidence type="ECO:0000256" key="6">
    <source>
        <dbReference type="ARBA" id="ARBA00022801"/>
    </source>
</evidence>
<keyword evidence="6 10" id="KW-0378">Hydrolase</keyword>
<comment type="similarity">
    <text evidence="2 10">Belongs to the DNA/RNA non-specific endonuclease family.</text>
</comment>
<sequence length="333" mass="37065">MPLLSPIHIAAFTSGAVLGAGSAYYYGSKSVEGVKLSASPPTPVPATNTASIPTQAPTPVNSIHNPQDVIKMGFPGPISDLMRREAYITSYDRTKRHPAWTAQHLTAESLQRDKSAPASDRKNSQFKEDNAIPDKFRARLSTYFRSGYDRGHLVPAADAKSGQNAMDQTFYLTNIAPQVGPGFNREYWAYFETFCRNLTKDFRHVYVFTLPLYLPTKEIDGKWRVRYEVLGDPFSDTPTISVPTHFGKVVMGSKDEGHRDLSLAAFVLPNQAIPEQVPLPTFLQSIEKVERDAGLMLFNDNVKSTAKELCKQVRCEAVVRKFDQFGKQIGSKN</sequence>
<dbReference type="PANTHER" id="PTHR13966:SF5">
    <property type="entry name" value="ENDONUCLEASE G, MITOCHONDRIAL"/>
    <property type="match status" value="1"/>
</dbReference>
<dbReference type="InterPro" id="IPR040255">
    <property type="entry name" value="Non-specific_endonuclease"/>
</dbReference>
<dbReference type="InterPro" id="IPR018524">
    <property type="entry name" value="DNA/RNA_endonuclease_AS"/>
</dbReference>
<dbReference type="Gene3D" id="3.40.570.10">
    <property type="entry name" value="Extracellular Endonuclease, subunit A"/>
    <property type="match status" value="1"/>
</dbReference>
<evidence type="ECO:0000256" key="11">
    <source>
        <dbReference type="SAM" id="MobiDB-lite"/>
    </source>
</evidence>
<keyword evidence="3 10" id="KW-0540">Nuclease</keyword>
<organism evidence="14 15">
    <name type="scientific">Wallemia ichthyophaga</name>
    <dbReference type="NCBI Taxonomy" id="245174"/>
    <lineage>
        <taxon>Eukaryota</taxon>
        <taxon>Fungi</taxon>
        <taxon>Dikarya</taxon>
        <taxon>Basidiomycota</taxon>
        <taxon>Wallemiomycotina</taxon>
        <taxon>Wallemiomycetes</taxon>
        <taxon>Wallemiales</taxon>
        <taxon>Wallemiaceae</taxon>
        <taxon>Wallemia</taxon>
    </lineage>
</organism>
<dbReference type="GO" id="GO:0000014">
    <property type="term" value="F:single-stranded DNA endodeoxyribonuclease activity"/>
    <property type="evidence" value="ECO:0007669"/>
    <property type="project" value="TreeGrafter"/>
</dbReference>
<protein>
    <recommendedName>
        <fullName evidence="10">Endonuclease</fullName>
        <ecNumber evidence="10">3.1.30.-</ecNumber>
    </recommendedName>
</protein>
<dbReference type="PROSITE" id="PS01070">
    <property type="entry name" value="NUCLEASE_NON_SPEC"/>
    <property type="match status" value="1"/>
</dbReference>
<dbReference type="GO" id="GO:0006309">
    <property type="term" value="P:apoptotic DNA fragmentation"/>
    <property type="evidence" value="ECO:0007669"/>
    <property type="project" value="TreeGrafter"/>
</dbReference>
<dbReference type="EC" id="3.1.30.-" evidence="10"/>
<feature type="domain" description="DNA/RNA non-specific endonuclease/pyrophosphatase/phosphodiesterase" evidence="13">
    <location>
        <begin position="83"/>
        <end position="304"/>
    </location>
</feature>
<dbReference type="InterPro" id="IPR044929">
    <property type="entry name" value="DNA/RNA_non-sp_Endonuclease_sf"/>
</dbReference>
<evidence type="ECO:0000259" key="12">
    <source>
        <dbReference type="SMART" id="SM00477"/>
    </source>
</evidence>
<dbReference type="FunFam" id="3.40.570.10:FF:000008">
    <property type="entry name" value="Probable NUC1-dna/rna non-specific nuclease, mitochondrial"/>
    <property type="match status" value="1"/>
</dbReference>
<feature type="domain" description="ENPP1-3/EXOG-like endonuclease/phosphodiesterase" evidence="12">
    <location>
        <begin position="84"/>
        <end position="304"/>
    </location>
</feature>